<name>K1T1F7_9ZZZZ</name>
<dbReference type="EMBL" id="AJWZ01005039">
    <property type="protein sequence ID" value="EKC63688.1"/>
    <property type="molecule type" value="Genomic_DNA"/>
</dbReference>
<reference evidence="1" key="1">
    <citation type="journal article" date="2013" name="Environ. Microbiol.">
        <title>Microbiota from the distal guts of lean and obese adolescents exhibit partial functional redundancy besides clear differences in community structure.</title>
        <authorList>
            <person name="Ferrer M."/>
            <person name="Ruiz A."/>
            <person name="Lanza F."/>
            <person name="Haange S.B."/>
            <person name="Oberbach A."/>
            <person name="Till H."/>
            <person name="Bargiela R."/>
            <person name="Campoy C."/>
            <person name="Segura M.T."/>
            <person name="Richter M."/>
            <person name="von Bergen M."/>
            <person name="Seifert J."/>
            <person name="Suarez A."/>
        </authorList>
    </citation>
    <scope>NUCLEOTIDE SEQUENCE</scope>
</reference>
<dbReference type="AlphaFoldDB" id="K1T1F7"/>
<comment type="caution">
    <text evidence="1">The sequence shown here is derived from an EMBL/GenBank/DDBJ whole genome shotgun (WGS) entry which is preliminary data.</text>
</comment>
<organism evidence="1">
    <name type="scientific">human gut metagenome</name>
    <dbReference type="NCBI Taxonomy" id="408170"/>
    <lineage>
        <taxon>unclassified sequences</taxon>
        <taxon>metagenomes</taxon>
        <taxon>organismal metagenomes</taxon>
    </lineage>
</organism>
<dbReference type="InterPro" id="IPR029045">
    <property type="entry name" value="ClpP/crotonase-like_dom_sf"/>
</dbReference>
<protein>
    <submittedName>
        <fullName evidence="1">Uncharacterized protein</fullName>
    </submittedName>
</protein>
<proteinExistence type="predicted"/>
<feature type="non-terminal residue" evidence="1">
    <location>
        <position position="1"/>
    </location>
</feature>
<accession>K1T1F7</accession>
<evidence type="ECO:0000313" key="1">
    <source>
        <dbReference type="EMBL" id="EKC63688.1"/>
    </source>
</evidence>
<dbReference type="Gene3D" id="3.90.226.10">
    <property type="entry name" value="2-enoyl-CoA Hydratase, Chain A, domain 1"/>
    <property type="match status" value="1"/>
</dbReference>
<gene>
    <name evidence="1" type="ORF">OBE_07333</name>
</gene>
<dbReference type="SUPFAM" id="SSF52096">
    <property type="entry name" value="ClpP/crotonase"/>
    <property type="match status" value="1"/>
</dbReference>
<sequence>YLENSQLEPDIKVANSPETVVKGEDTQLKAAVDELLKEIDGK</sequence>